<organism evidence="2 3">
    <name type="scientific">Amblyomma americanum</name>
    <name type="common">Lone star tick</name>
    <dbReference type="NCBI Taxonomy" id="6943"/>
    <lineage>
        <taxon>Eukaryota</taxon>
        <taxon>Metazoa</taxon>
        <taxon>Ecdysozoa</taxon>
        <taxon>Arthropoda</taxon>
        <taxon>Chelicerata</taxon>
        <taxon>Arachnida</taxon>
        <taxon>Acari</taxon>
        <taxon>Parasitiformes</taxon>
        <taxon>Ixodida</taxon>
        <taxon>Ixodoidea</taxon>
        <taxon>Ixodidae</taxon>
        <taxon>Amblyomminae</taxon>
        <taxon>Amblyomma</taxon>
    </lineage>
</organism>
<feature type="region of interest" description="Disordered" evidence="1">
    <location>
        <begin position="1"/>
        <end position="87"/>
    </location>
</feature>
<sequence length="210" mass="22458">MANAQRSGRGTPKMPQKELPTESPRRLTDASLKTPEEPLRRESLQASVKPQETRGKAFGGAMKSSSPLLAKLDPGSPERSSSKWKPAQVQWYTFARNSTAVSPKFGGPEAKLPGDASPEAKGSRRVSAASGKLGASPKFDSAPMKRRSVLIPSGSPTPNVSPKPGSSPKGGASPLSGVTRWFYAVVSTALFSRFLFAQYQKSQQTRIPMT</sequence>
<feature type="compositionally biased region" description="Basic and acidic residues" evidence="1">
    <location>
        <begin position="15"/>
        <end position="43"/>
    </location>
</feature>
<name>A0AAQ4EI55_AMBAM</name>
<gene>
    <name evidence="2" type="ORF">V5799_011359</name>
</gene>
<accession>A0AAQ4EI55</accession>
<dbReference type="Proteomes" id="UP001321473">
    <property type="component" value="Unassembled WGS sequence"/>
</dbReference>
<comment type="caution">
    <text evidence="2">The sequence shown here is derived from an EMBL/GenBank/DDBJ whole genome shotgun (WGS) entry which is preliminary data.</text>
</comment>
<feature type="region of interest" description="Disordered" evidence="1">
    <location>
        <begin position="100"/>
        <end position="172"/>
    </location>
</feature>
<dbReference type="EMBL" id="JARKHS020015793">
    <property type="protein sequence ID" value="KAK8774113.1"/>
    <property type="molecule type" value="Genomic_DNA"/>
</dbReference>
<evidence type="ECO:0000256" key="1">
    <source>
        <dbReference type="SAM" id="MobiDB-lite"/>
    </source>
</evidence>
<dbReference type="AlphaFoldDB" id="A0AAQ4EI55"/>
<evidence type="ECO:0000313" key="3">
    <source>
        <dbReference type="Proteomes" id="UP001321473"/>
    </source>
</evidence>
<reference evidence="2 3" key="1">
    <citation type="journal article" date="2023" name="Arcadia Sci">
        <title>De novo assembly of a long-read Amblyomma americanum tick genome.</title>
        <authorList>
            <person name="Chou S."/>
            <person name="Poskanzer K.E."/>
            <person name="Rollins M."/>
            <person name="Thuy-Boun P.S."/>
        </authorList>
    </citation>
    <scope>NUCLEOTIDE SEQUENCE [LARGE SCALE GENOMIC DNA]</scope>
    <source>
        <strain evidence="2">F_SG_1</strain>
        <tissue evidence="2">Salivary glands</tissue>
    </source>
</reference>
<evidence type="ECO:0000313" key="2">
    <source>
        <dbReference type="EMBL" id="KAK8774113.1"/>
    </source>
</evidence>
<keyword evidence="3" id="KW-1185">Reference proteome</keyword>
<protein>
    <submittedName>
        <fullName evidence="2">Uncharacterized protein</fullName>
    </submittedName>
</protein>
<proteinExistence type="predicted"/>